<dbReference type="OrthoDB" id="1920326at2759"/>
<dbReference type="Proteomes" id="UP000076722">
    <property type="component" value="Unassembled WGS sequence"/>
</dbReference>
<proteinExistence type="predicted"/>
<dbReference type="InterPro" id="IPR012337">
    <property type="entry name" value="RNaseH-like_sf"/>
</dbReference>
<protein>
    <submittedName>
        <fullName evidence="1">Uncharacterized protein</fullName>
    </submittedName>
</protein>
<keyword evidence="2" id="KW-1185">Reference proteome</keyword>
<dbReference type="GO" id="GO:0003676">
    <property type="term" value="F:nucleic acid binding"/>
    <property type="evidence" value="ECO:0007669"/>
    <property type="project" value="InterPro"/>
</dbReference>
<accession>A0A164X4R3</accession>
<gene>
    <name evidence="1" type="ORF">SISNIDRAFT_483858</name>
</gene>
<dbReference type="Gene3D" id="3.30.420.10">
    <property type="entry name" value="Ribonuclease H-like superfamily/Ribonuclease H"/>
    <property type="match status" value="1"/>
</dbReference>
<dbReference type="SUPFAM" id="SSF53098">
    <property type="entry name" value="Ribonuclease H-like"/>
    <property type="match status" value="1"/>
</dbReference>
<dbReference type="EMBL" id="KV419401">
    <property type="protein sequence ID" value="KZS95634.1"/>
    <property type="molecule type" value="Genomic_DNA"/>
</dbReference>
<reference evidence="1 2" key="1">
    <citation type="journal article" date="2016" name="Mol. Biol. Evol.">
        <title>Comparative Genomics of Early-Diverging Mushroom-Forming Fungi Provides Insights into the Origins of Lignocellulose Decay Capabilities.</title>
        <authorList>
            <person name="Nagy L.G."/>
            <person name="Riley R."/>
            <person name="Tritt A."/>
            <person name="Adam C."/>
            <person name="Daum C."/>
            <person name="Floudas D."/>
            <person name="Sun H."/>
            <person name="Yadav J.S."/>
            <person name="Pangilinan J."/>
            <person name="Larsson K.H."/>
            <person name="Matsuura K."/>
            <person name="Barry K."/>
            <person name="Labutti K."/>
            <person name="Kuo R."/>
            <person name="Ohm R.A."/>
            <person name="Bhattacharya S.S."/>
            <person name="Shirouzu T."/>
            <person name="Yoshinaga Y."/>
            <person name="Martin F.M."/>
            <person name="Grigoriev I.V."/>
            <person name="Hibbett D.S."/>
        </authorList>
    </citation>
    <scope>NUCLEOTIDE SEQUENCE [LARGE SCALE GENOMIC DNA]</scope>
    <source>
        <strain evidence="1 2">HHB9708</strain>
    </source>
</reference>
<dbReference type="AlphaFoldDB" id="A0A164X4R3"/>
<sequence length="246" mass="28385">MNRFTTPVDPGALPWFSYKEYFPNARFEYLKTELETNAFMSQWKPEIVGMKVEWTPRRNEAPNAAVLQFANEEYVVVIDLRAMWTESERDERGYVSYSTAKPIELSRFLEDTSILKVGLDHAKLLSTDGTYVKTCRDLSVMAKLVDPQWAHLRARQALTWDELGPTYLDVRLPRDNRGYTDWEEDNLYEKDLEYLGNGAAIAFAVYECLEPILDAMEEPPKGGRFTFSIVRGNYVPCPNIGTRARD</sequence>
<dbReference type="InterPro" id="IPR036397">
    <property type="entry name" value="RNaseH_sf"/>
</dbReference>
<evidence type="ECO:0000313" key="2">
    <source>
        <dbReference type="Proteomes" id="UP000076722"/>
    </source>
</evidence>
<organism evidence="1 2">
    <name type="scientific">Sistotremastrum niveocremeum HHB9708</name>
    <dbReference type="NCBI Taxonomy" id="1314777"/>
    <lineage>
        <taxon>Eukaryota</taxon>
        <taxon>Fungi</taxon>
        <taxon>Dikarya</taxon>
        <taxon>Basidiomycota</taxon>
        <taxon>Agaricomycotina</taxon>
        <taxon>Agaricomycetes</taxon>
        <taxon>Sistotremastrales</taxon>
        <taxon>Sistotremastraceae</taxon>
        <taxon>Sertulicium</taxon>
        <taxon>Sertulicium niveocremeum</taxon>
    </lineage>
</organism>
<name>A0A164X4R3_9AGAM</name>
<dbReference type="STRING" id="1314777.A0A164X4R3"/>
<evidence type="ECO:0000313" key="1">
    <source>
        <dbReference type="EMBL" id="KZS95634.1"/>
    </source>
</evidence>